<sequence length="594" mass="65101">MADPFHITADEINCLIHAYFKDSGFQHSAFVLRAEGRLEHSPHYRKHVPRGELVELLSKALLFSEVEAHWKGDTMTMACTNQFKLLEHHTCSFDPKFPPPPPPEAHRPHPHPERPSTAQVAPESASVQVNGPSTESSLKRKASGPAPMDEPPKEKRAKTNGLLEAEVDTRSPSVVETRLPASTTAPAPRTPVTTVIPTEATETAMTTTVSTSAITPSDSGEQLDGAVLLLKAHKAAVFVCGWNPVHHTVLASGSKDSIVHIWDIPGPDKDGVSTTHIGSPLVCAYAAKGSDSDLTSLTWSHDGSLVAVGCYDSVLRICDSKGKAYFTHTQHDGPIFAVRFSPSGRWFLSASLDGSACIWDVREKKLHKQFHLHKKCCLDADWLSDLQFVTSGSDARIYIMDLDSPKPLRTLLGHQNEINQVKCNPSKTRLASCSDDMTGRIWNIENINPLRYMQDSHSVVLKGHTGPVSHIVWCPLTANGEHELVATSSFDGTSRIWNSVTGECLCSFDDHKKNVYALAFSPDGRHIATAGGDGCLHIYDIRAKQKRWSWSVGSTNPSIFEIEWQQSGNLNRIAMAMEKATVGVVDLTKVPELQ</sequence>
<evidence type="ECO:0000256" key="4">
    <source>
        <dbReference type="ARBA" id="ARBA00023242"/>
    </source>
</evidence>
<dbReference type="PROSITE" id="PS50896">
    <property type="entry name" value="LISH"/>
    <property type="match status" value="1"/>
</dbReference>
<dbReference type="PRINTS" id="PR00320">
    <property type="entry name" value="GPROTEINBRPT"/>
</dbReference>
<feature type="repeat" description="WD" evidence="5">
    <location>
        <begin position="461"/>
        <end position="507"/>
    </location>
</feature>
<dbReference type="InterPro" id="IPR001680">
    <property type="entry name" value="WD40_rpt"/>
</dbReference>
<keyword evidence="2 5" id="KW-0853">WD repeat</keyword>
<dbReference type="AlphaFoldDB" id="A0A2G8SDP0"/>
<dbReference type="PROSITE" id="PS00678">
    <property type="entry name" value="WD_REPEATS_1"/>
    <property type="match status" value="1"/>
</dbReference>
<dbReference type="Pfam" id="PF08513">
    <property type="entry name" value="LisH"/>
    <property type="match status" value="1"/>
</dbReference>
<feature type="repeat" description="WD" evidence="5">
    <location>
        <begin position="508"/>
        <end position="549"/>
    </location>
</feature>
<dbReference type="PROSITE" id="PS50082">
    <property type="entry name" value="WD_REPEATS_2"/>
    <property type="match status" value="5"/>
</dbReference>
<dbReference type="PROSITE" id="PS50294">
    <property type="entry name" value="WD_REPEATS_REGION"/>
    <property type="match status" value="4"/>
</dbReference>
<feature type="repeat" description="WD" evidence="5">
    <location>
        <begin position="230"/>
        <end position="264"/>
    </location>
</feature>
<dbReference type="Gene3D" id="1.20.960.30">
    <property type="match status" value="1"/>
</dbReference>
<evidence type="ECO:0000313" key="8">
    <source>
        <dbReference type="Proteomes" id="UP000230002"/>
    </source>
</evidence>
<dbReference type="PANTHER" id="PTHR22846">
    <property type="entry name" value="WD40 REPEAT PROTEIN"/>
    <property type="match status" value="1"/>
</dbReference>
<dbReference type="STRING" id="1077348.A0A2G8SDP0"/>
<dbReference type="GO" id="GO:0000118">
    <property type="term" value="C:histone deacetylase complex"/>
    <property type="evidence" value="ECO:0007669"/>
    <property type="project" value="TreeGrafter"/>
</dbReference>
<comment type="caution">
    <text evidence="7">The sequence shown here is derived from an EMBL/GenBank/DDBJ whole genome shotgun (WGS) entry which is preliminary data.</text>
</comment>
<dbReference type="Proteomes" id="UP000230002">
    <property type="component" value="Unassembled WGS sequence"/>
</dbReference>
<dbReference type="InterPro" id="IPR036322">
    <property type="entry name" value="WD40_repeat_dom_sf"/>
</dbReference>
<evidence type="ECO:0000256" key="1">
    <source>
        <dbReference type="ARBA" id="ARBA00004123"/>
    </source>
</evidence>
<dbReference type="GO" id="GO:0003714">
    <property type="term" value="F:transcription corepressor activity"/>
    <property type="evidence" value="ECO:0007669"/>
    <property type="project" value="InterPro"/>
</dbReference>
<dbReference type="EMBL" id="AYKW01000012">
    <property type="protein sequence ID" value="PIL31837.1"/>
    <property type="molecule type" value="Genomic_DNA"/>
</dbReference>
<dbReference type="InterPro" id="IPR006594">
    <property type="entry name" value="LisH"/>
</dbReference>
<evidence type="ECO:0000313" key="7">
    <source>
        <dbReference type="EMBL" id="PIL31837.1"/>
    </source>
</evidence>
<feature type="region of interest" description="Disordered" evidence="6">
    <location>
        <begin position="94"/>
        <end position="175"/>
    </location>
</feature>
<dbReference type="GO" id="GO:0006357">
    <property type="term" value="P:regulation of transcription by RNA polymerase II"/>
    <property type="evidence" value="ECO:0007669"/>
    <property type="project" value="TreeGrafter"/>
</dbReference>
<dbReference type="InterPro" id="IPR045183">
    <property type="entry name" value="Ebi-like"/>
</dbReference>
<dbReference type="PANTHER" id="PTHR22846:SF2">
    <property type="entry name" value="F-BOX-LIKE_WD REPEAT-CONTAINING PROTEIN EBI"/>
    <property type="match status" value="1"/>
</dbReference>
<feature type="repeat" description="WD" evidence="5">
    <location>
        <begin position="328"/>
        <end position="369"/>
    </location>
</feature>
<dbReference type="OrthoDB" id="1367865at2759"/>
<feature type="compositionally biased region" description="Polar residues" evidence="6">
    <location>
        <begin position="125"/>
        <end position="136"/>
    </location>
</feature>
<dbReference type="SMART" id="SM00320">
    <property type="entry name" value="WD40"/>
    <property type="match status" value="7"/>
</dbReference>
<evidence type="ECO:0000256" key="6">
    <source>
        <dbReference type="SAM" id="MobiDB-lite"/>
    </source>
</evidence>
<dbReference type="InterPro" id="IPR019775">
    <property type="entry name" value="WD40_repeat_CS"/>
</dbReference>
<reference evidence="7 8" key="1">
    <citation type="journal article" date="2015" name="Sci. Rep.">
        <title>Chromosome-level genome map provides insights into diverse defense mechanisms in the medicinal fungus Ganoderma sinense.</title>
        <authorList>
            <person name="Zhu Y."/>
            <person name="Xu J."/>
            <person name="Sun C."/>
            <person name="Zhou S."/>
            <person name="Xu H."/>
            <person name="Nelson D.R."/>
            <person name="Qian J."/>
            <person name="Song J."/>
            <person name="Luo H."/>
            <person name="Xiang L."/>
            <person name="Li Y."/>
            <person name="Xu Z."/>
            <person name="Ji A."/>
            <person name="Wang L."/>
            <person name="Lu S."/>
            <person name="Hayward A."/>
            <person name="Sun W."/>
            <person name="Li X."/>
            <person name="Schwartz D.C."/>
            <person name="Wang Y."/>
            <person name="Chen S."/>
        </authorList>
    </citation>
    <scope>NUCLEOTIDE SEQUENCE [LARGE SCALE GENOMIC DNA]</scope>
    <source>
        <strain evidence="7 8">ZZ0214-1</strain>
    </source>
</reference>
<evidence type="ECO:0000256" key="2">
    <source>
        <dbReference type="ARBA" id="ARBA00022574"/>
    </source>
</evidence>
<evidence type="ECO:0000256" key="3">
    <source>
        <dbReference type="ARBA" id="ARBA00022737"/>
    </source>
</evidence>
<proteinExistence type="predicted"/>
<evidence type="ECO:0000256" key="5">
    <source>
        <dbReference type="PROSITE-ProRule" id="PRU00221"/>
    </source>
</evidence>
<dbReference type="SUPFAM" id="SSF50978">
    <property type="entry name" value="WD40 repeat-like"/>
    <property type="match status" value="1"/>
</dbReference>
<dbReference type="Pfam" id="PF00400">
    <property type="entry name" value="WD40"/>
    <property type="match status" value="6"/>
</dbReference>
<dbReference type="CDD" id="cd00200">
    <property type="entry name" value="WD40"/>
    <property type="match status" value="1"/>
</dbReference>
<organism evidence="7 8">
    <name type="scientific">Ganoderma sinense ZZ0214-1</name>
    <dbReference type="NCBI Taxonomy" id="1077348"/>
    <lineage>
        <taxon>Eukaryota</taxon>
        <taxon>Fungi</taxon>
        <taxon>Dikarya</taxon>
        <taxon>Basidiomycota</taxon>
        <taxon>Agaricomycotina</taxon>
        <taxon>Agaricomycetes</taxon>
        <taxon>Polyporales</taxon>
        <taxon>Polyporaceae</taxon>
        <taxon>Ganoderma</taxon>
    </lineage>
</organism>
<feature type="repeat" description="WD" evidence="5">
    <location>
        <begin position="411"/>
        <end position="452"/>
    </location>
</feature>
<comment type="subcellular location">
    <subcellularLocation>
        <location evidence="1">Nucleus</location>
    </subcellularLocation>
</comment>
<dbReference type="InterPro" id="IPR015943">
    <property type="entry name" value="WD40/YVTN_repeat-like_dom_sf"/>
</dbReference>
<gene>
    <name evidence="7" type="ORF">GSI_06541</name>
</gene>
<dbReference type="Gene3D" id="2.130.10.10">
    <property type="entry name" value="YVTN repeat-like/Quinoprotein amine dehydrogenase"/>
    <property type="match status" value="1"/>
</dbReference>
<dbReference type="InterPro" id="IPR020472">
    <property type="entry name" value="WD40_PAC1"/>
</dbReference>
<keyword evidence="4" id="KW-0539">Nucleus</keyword>
<feature type="compositionally biased region" description="Basic and acidic residues" evidence="6">
    <location>
        <begin position="104"/>
        <end position="114"/>
    </location>
</feature>
<protein>
    <submittedName>
        <fullName evidence="7">Transporter</fullName>
    </submittedName>
</protein>
<name>A0A2G8SDP0_9APHY</name>
<keyword evidence="3" id="KW-0677">Repeat</keyword>
<keyword evidence="8" id="KW-1185">Reference proteome</keyword>
<accession>A0A2G8SDP0</accession>